<evidence type="ECO:0000313" key="1">
    <source>
        <dbReference type="EMBL" id="KAG9223181.1"/>
    </source>
</evidence>
<reference evidence="1 2" key="1">
    <citation type="journal article" date="2021" name="Appl. Environ. Microbiol.">
        <title>Genetic linkage and physical mapping for an oyster mushroom Pleurotus cornucopiae and QTL analysis for the trait cap color.</title>
        <authorList>
            <person name="Zhang Y."/>
            <person name="Gao W."/>
            <person name="Sonnenberg A."/>
            <person name="Chen Q."/>
            <person name="Zhang J."/>
            <person name="Huang C."/>
        </authorList>
    </citation>
    <scope>NUCLEOTIDE SEQUENCE [LARGE SCALE GENOMIC DNA]</scope>
    <source>
        <strain evidence="1">CCMSSC00406</strain>
    </source>
</reference>
<proteinExistence type="predicted"/>
<keyword evidence="2" id="KW-1185">Reference proteome</keyword>
<dbReference type="Proteomes" id="UP000824881">
    <property type="component" value="Unassembled WGS sequence"/>
</dbReference>
<accession>A0ACB7IZ88</accession>
<protein>
    <submittedName>
        <fullName evidence="1">Uncharacterized protein</fullName>
    </submittedName>
</protein>
<comment type="caution">
    <text evidence="1">The sequence shown here is derived from an EMBL/GenBank/DDBJ whole genome shotgun (WGS) entry which is preliminary data.</text>
</comment>
<organism evidence="1 2">
    <name type="scientific">Pleurotus cornucopiae</name>
    <name type="common">Cornucopia mushroom</name>
    <dbReference type="NCBI Taxonomy" id="5321"/>
    <lineage>
        <taxon>Eukaryota</taxon>
        <taxon>Fungi</taxon>
        <taxon>Dikarya</taxon>
        <taxon>Basidiomycota</taxon>
        <taxon>Agaricomycotina</taxon>
        <taxon>Agaricomycetes</taxon>
        <taxon>Agaricomycetidae</taxon>
        <taxon>Agaricales</taxon>
        <taxon>Pleurotineae</taxon>
        <taxon>Pleurotaceae</taxon>
        <taxon>Pleurotus</taxon>
    </lineage>
</organism>
<evidence type="ECO:0000313" key="2">
    <source>
        <dbReference type="Proteomes" id="UP000824881"/>
    </source>
</evidence>
<name>A0ACB7IZ88_PLECO</name>
<dbReference type="EMBL" id="WQMT02000005">
    <property type="protein sequence ID" value="KAG9223181.1"/>
    <property type="molecule type" value="Genomic_DNA"/>
</dbReference>
<gene>
    <name evidence="1" type="ORF">CCMSSC00406_0000130</name>
</gene>
<sequence length="1534" mass="170604">MSGVINTIWELPTDEKFDGIRPFAPFKIKLESVAGQWGLKGYLSGAILKPQVIITTPEGAVEPTAIPIPSTPPPATLSYSTNPSLEEWQYRDEKVKSTISMNVEDLHSMVDDVGEKSAADIWKQLSDTYIHRDEMRKNFADSAFKGLRFVANGSQTLAEFFKELKVKRKEAMDFGNRYSDEDFRATIVNSLPGLEFDMMLQAFASIKVPADLIQQIELYYSRVEGRATKVATKPQQLLQADANLTVQALQARIAQLEAGGKKKKDERTCTNCKKKGHVKEDCFRPGGGKAGQWPDWWQGKRDNGNDGGGASSSLAVSSLSQHYALSACSTYDLVDANDNLGGSAPNDGVDWEVDSFDEDSFDVPECDPVKTTLDLSRHKWSEDGFEDLWAGMGPRWNDIPCTERISILNATIGIIEAKDFILTVLDSGATDHFITNRDSFETYESIPPTEGSGSKKGSKFTIIGRGRATKTFIVNGDEQTITFDALHTPDVTSDLISVSKLDGKGLTVVFSKGFGRVYDKDDKLLLITTKRNGLYVFDTKPIPAANTTRSLNRPVNLDGWHRRYGHAGVERIRTSFSKNLVDGGKIEGKSDEHKCVPCLHGNGIRRPFDAEVKPTSERLARVHTDLCGPMRTQGRGGFLYSMPIVDDGTSFTKQYYLKDKTAATTLKAMEGYRAEAERQTGCKLKVVRVDGGGEFDNSLWQEWGAQHGIIIEIIPAHSSAANGVAERRHRSIYSRVRTILFDSKLPSSLWCWAASYIVYTDNLLPSSRHPGTIPAEAFHGKRQSVSHLRPFGCHAYAKIVDGKPGKLDDQVIQGRMVGYDERGVYWLYLPDGRIVRSRDVVFDETPAVSTTAQVLGNDEPELPPFPDGERTPHIEKDTNLPLDHPEVQPVVPAIIPQRRGRKATVQQDVAPRRSPRHLPAAPAVAEGRPKRDAPSRAAIDNAEYLERERAAEELGDPWTGDMTAEEYEAQANLTEADMNPFQFLPETVNYMDASDNIALAAVGFPTVPTSYAEAMKDPDRWRPAMDEEMRRMEAYDVFGPACEPSADSTVLGVMWVYAHKFNGLGEIVGEKARLVVQGQHQVEGRDFYKKYAGVMRLESLRMLLAVWVTLDFFIWQIDFKSAYLNAKMKEELYVRLPRGFRSANSPPLVLPLQRSLYGAVQSGNNWWEELDSTYKDLGYSRSEADQCVRVRKSNFGETHTGTYTDDTAGGSSSLEEAERAKKELGERYAIKVTDEVEFSLGMRLEHNREKGTATLSMRGYLERLLERHGFTNIKPKSTPFALGTLLSKEGSPTTDAQRHFMTDKPYDVIVGGLQFAVGAMRPDLAFSVNVLSRYSRDPGPSHWKALLHVLGYVKGTLDVGLTYSRGVKDGLIPVTYVDTDLGKCADSGRSTMGILTKMAGAPTFWMSKRQDAVSLSTVEAEYITLTRGTQQAIWTFGFMSEIGYAQHLPMRVLNDNQGALSISENPQFHARSKHIRLRYHWIRELVNPGARGVKQLSVEYVAGTDNPADILTKSLSRVTHNNQLKLMGVSRGVA</sequence>